<feature type="compositionally biased region" description="Basic and acidic residues" evidence="3">
    <location>
        <begin position="886"/>
        <end position="896"/>
    </location>
</feature>
<evidence type="ECO:0000313" key="5">
    <source>
        <dbReference type="Proteomes" id="UP001222932"/>
    </source>
</evidence>
<keyword evidence="1" id="KW-0433">Leucine-rich repeat</keyword>
<feature type="compositionally biased region" description="Polar residues" evidence="3">
    <location>
        <begin position="215"/>
        <end position="243"/>
    </location>
</feature>
<feature type="region of interest" description="Disordered" evidence="3">
    <location>
        <begin position="651"/>
        <end position="729"/>
    </location>
</feature>
<feature type="compositionally biased region" description="Polar residues" evidence="3">
    <location>
        <begin position="174"/>
        <end position="188"/>
    </location>
</feature>
<reference evidence="4" key="2">
    <citation type="submission" date="2023-06" db="EMBL/GenBank/DDBJ databases">
        <authorList>
            <person name="Kobayashi Y."/>
            <person name="Kayamori A."/>
            <person name="Aoki K."/>
            <person name="Shiwa Y."/>
            <person name="Fujita N."/>
            <person name="Sugita T."/>
            <person name="Iwasaki W."/>
            <person name="Tanaka N."/>
            <person name="Takashima M."/>
        </authorList>
    </citation>
    <scope>NUCLEOTIDE SEQUENCE</scope>
    <source>
        <strain evidence="4">HIS016</strain>
    </source>
</reference>
<organism evidence="4 5">
    <name type="scientific">Cutaneotrichosporon spelunceum</name>
    <dbReference type="NCBI Taxonomy" id="1672016"/>
    <lineage>
        <taxon>Eukaryota</taxon>
        <taxon>Fungi</taxon>
        <taxon>Dikarya</taxon>
        <taxon>Basidiomycota</taxon>
        <taxon>Agaricomycotina</taxon>
        <taxon>Tremellomycetes</taxon>
        <taxon>Trichosporonales</taxon>
        <taxon>Trichosporonaceae</taxon>
        <taxon>Cutaneotrichosporon</taxon>
    </lineage>
</organism>
<dbReference type="Gene3D" id="3.80.10.10">
    <property type="entry name" value="Ribonuclease Inhibitor"/>
    <property type="match status" value="2"/>
</dbReference>
<dbReference type="SMART" id="SM00369">
    <property type="entry name" value="LRR_TYP"/>
    <property type="match status" value="5"/>
</dbReference>
<evidence type="ECO:0000256" key="2">
    <source>
        <dbReference type="ARBA" id="ARBA00022737"/>
    </source>
</evidence>
<feature type="compositionally biased region" description="Polar residues" evidence="3">
    <location>
        <begin position="260"/>
        <end position="281"/>
    </location>
</feature>
<evidence type="ECO:0000313" key="4">
    <source>
        <dbReference type="EMBL" id="GMK58491.1"/>
    </source>
</evidence>
<feature type="region of interest" description="Disordered" evidence="3">
    <location>
        <begin position="573"/>
        <end position="592"/>
    </location>
</feature>
<dbReference type="InterPro" id="IPR001611">
    <property type="entry name" value="Leu-rich_rpt"/>
</dbReference>
<feature type="compositionally biased region" description="Basic and acidic residues" evidence="3">
    <location>
        <begin position="93"/>
        <end position="102"/>
    </location>
</feature>
<feature type="region of interest" description="Disordered" evidence="3">
    <location>
        <begin position="1"/>
        <end position="137"/>
    </location>
</feature>
<keyword evidence="2" id="KW-0677">Repeat</keyword>
<feature type="compositionally biased region" description="Low complexity" evidence="3">
    <location>
        <begin position="866"/>
        <end position="877"/>
    </location>
</feature>
<dbReference type="GO" id="GO:0031028">
    <property type="term" value="P:septation initiation signaling"/>
    <property type="evidence" value="ECO:0007669"/>
    <property type="project" value="TreeGrafter"/>
</dbReference>
<dbReference type="SMART" id="SM00365">
    <property type="entry name" value="LRR_SD22"/>
    <property type="match status" value="5"/>
</dbReference>
<feature type="compositionally biased region" description="Polar residues" evidence="3">
    <location>
        <begin position="103"/>
        <end position="121"/>
    </location>
</feature>
<feature type="compositionally biased region" description="Polar residues" evidence="3">
    <location>
        <begin position="383"/>
        <end position="392"/>
    </location>
</feature>
<keyword evidence="5" id="KW-1185">Reference proteome</keyword>
<feature type="compositionally biased region" description="Basic and acidic residues" evidence="3">
    <location>
        <begin position="423"/>
        <end position="432"/>
    </location>
</feature>
<dbReference type="InterPro" id="IPR052574">
    <property type="entry name" value="CDIRP"/>
</dbReference>
<feature type="compositionally biased region" description="Polar residues" evidence="3">
    <location>
        <begin position="844"/>
        <end position="857"/>
    </location>
</feature>
<dbReference type="PANTHER" id="PTHR47566:SF1">
    <property type="entry name" value="PROTEIN NUD1"/>
    <property type="match status" value="1"/>
</dbReference>
<sequence>MSAPAWQTEELVEEWIETSPSPPTTPAQTETVVRGSVHSKRGSLRSLGHGSVARALPSRSLSAMTLMEGRSPSNPYVRSASGMLSPPTSASSDDGRDTDNKLKSSVRSTRSVSAPTQSSVKGTFVVKDGEDTHGKAFPRNAFVNKDMFSALPLEKMFEPPSSPVAILEEDEPMSSGSTSRVPSSNPSITERALVATPESVESSPPPGESTPSRTANAIASASTGPRTLSLSPHWSGSTPSSGSEGRRVSHQYTPAHPSRLSKSITPSDNSFSTTTANSSRGATPVPDGEEDMSVEHEHESLLLPVIPDDTVEDPTHSYDETDVEHPYDDPDIPTNRYDCTNQPTIPYDNTDHPTIPYDEQTTQGEPEGEGESQTGTTRIRVAGSQTASQTGTAHIREEPAEVPSNIPTRYPFNFSAPVGSVQHESDLDRSETPEFQPSLAYLAGGGPSHSTLHERPESINVGLRLFRNGYDTYTREQLSAMVDSLGNHPSPPATRNTIPRRSDLRNWSPEASGTPDEYRSASYSNSLTPESATSDSHSSKRIKLARPELRGPTAMRDWRAQGNAMMERIRVTDPNFSSTSASDSRSVRSGSAAWTDERASAIGDIAGPTFDYGQSSPSPDPELVVKSNPSTASSNYLHRAEDMMLRIKSRVVSPTSTTDIPTESSPGNEDAVLSESSRVSSRINTDQSSEVESHIPRHDFSWEGKDKELSPAQSAANSRNGTASSRATTATSVWRGMLEGTGRPPEVREDLNRFVSATTVATATTMSTSFVKHRGPKDPTPSHMTMIRPGDVQGVVPKRIGQMYYDQETHRWVRESRDGLTRVSEGAESQRLSDDSQDVFAGFDSTSPSIHASQAATSSRERRGSRSSFGRGLPRLSPENGLPDSSPEKGFHDSSPEKGFSSPNSGSSPGDAFSSPEKGLASLVKDPASSSWPEQFALDSTDREDLQTTPRAPPRLNHSVSAPVNGTPLPLRSALRNGNSSTPVSGMKKRAAWHADLTPARAREGSAAPSSGSNRRSVSFSDGYVIAQHIEAERAEWSRLDGKGHFERYERTDIMEESSIAPSMRTRRIQNVLDGMADLQITDFDDDDDDDETPDPSPSKPARSNSSCSSTSSVAQNRPSAPLEASGEHTDSTVPITAFKSFRSFRRGGAADQTFLTECSFGVAHDRLVQLITDVQPFEPHWETLKTIDLSGKSVESLARLKEFLPRLDEANLNDNQIDYLSGVPSSVRRLRVAGNCLTSLTSVSHLRNLHVLDISRNQLDSVSQLDCLHHLRELVIDNNHIIDLKGIMGIDCLVKLSVAGNEIEVLDLTDARWESLESLDLSRNKIKSIRGLERLKSLTTLKLDANALVALEPASSMGNLRVLRVSDNALTSLDVSLFPRLRTLFADNNALPGLTRSGPGGHRIENLSLRSQGVAAFSLNPEDIQAVKRLYVSGNSLPPNFLSTPVYSLVYLEAIACQLSDWPANLVDHAPNLRVLNVNYNFIETLDGLAGLMRLTKLMAVGCRLGARGNAVRGLLGLEGLEELDLRMNPATLSFYLPVLLPSKKQEGREGKAKETESRGACTANPAWAARDAQYRHQLPDEWYSRRLFYRGLVFGKCPHLRILDGVGVTSSEKDKAAALLAHAQEAAGQSGH</sequence>
<dbReference type="SUPFAM" id="SSF52058">
    <property type="entry name" value="L domain-like"/>
    <property type="match status" value="1"/>
</dbReference>
<feature type="compositionally biased region" description="Low complexity" evidence="3">
    <location>
        <begin position="577"/>
        <end position="592"/>
    </location>
</feature>
<dbReference type="EMBL" id="BTCM01000005">
    <property type="protein sequence ID" value="GMK58491.1"/>
    <property type="molecule type" value="Genomic_DNA"/>
</dbReference>
<dbReference type="GO" id="GO:1902412">
    <property type="term" value="P:regulation of mitotic cytokinesis"/>
    <property type="evidence" value="ECO:0007669"/>
    <property type="project" value="TreeGrafter"/>
</dbReference>
<feature type="compositionally biased region" description="Polar residues" evidence="3">
    <location>
        <begin position="674"/>
        <end position="690"/>
    </location>
</feature>
<accession>A0AAD3YCW8</accession>
<gene>
    <name evidence="4" type="primary">NUD1</name>
    <name evidence="4" type="ORF">CspeluHIS016_0505230</name>
</gene>
<feature type="compositionally biased region" description="Low complexity" evidence="3">
    <location>
        <begin position="1104"/>
        <end position="1113"/>
    </location>
</feature>
<feature type="compositionally biased region" description="Low complexity" evidence="3">
    <location>
        <begin position="359"/>
        <end position="377"/>
    </location>
</feature>
<feature type="compositionally biased region" description="Polar residues" evidence="3">
    <location>
        <begin position="711"/>
        <end position="721"/>
    </location>
</feature>
<dbReference type="PROSITE" id="PS51450">
    <property type="entry name" value="LRR"/>
    <property type="match status" value="3"/>
</dbReference>
<feature type="region of interest" description="Disordered" evidence="3">
    <location>
        <begin position="483"/>
        <end position="556"/>
    </location>
</feature>
<feature type="region of interest" description="Disordered" evidence="3">
    <location>
        <begin position="1081"/>
        <end position="1132"/>
    </location>
</feature>
<feature type="region of interest" description="Disordered" evidence="3">
    <location>
        <begin position="161"/>
        <end position="433"/>
    </location>
</feature>
<feature type="region of interest" description="Disordered" evidence="3">
    <location>
        <begin position="611"/>
        <end position="630"/>
    </location>
</feature>
<feature type="compositionally biased region" description="Basic and acidic residues" evidence="3">
    <location>
        <begin position="691"/>
        <end position="709"/>
    </location>
</feature>
<feature type="compositionally biased region" description="Low complexity" evidence="3">
    <location>
        <begin position="901"/>
        <end position="910"/>
    </location>
</feature>
<feature type="compositionally biased region" description="Polar residues" evidence="3">
    <location>
        <begin position="521"/>
        <end position="536"/>
    </location>
</feature>
<dbReference type="InterPro" id="IPR032675">
    <property type="entry name" value="LRR_dom_sf"/>
</dbReference>
<feature type="compositionally biased region" description="Acidic residues" evidence="3">
    <location>
        <begin position="1083"/>
        <end position="1094"/>
    </location>
</feature>
<dbReference type="Proteomes" id="UP001222932">
    <property type="component" value="Unassembled WGS sequence"/>
</dbReference>
<reference evidence="4" key="1">
    <citation type="journal article" date="2023" name="BMC Genomics">
        <title>Chromosome-level genome assemblies of Cutaneotrichosporon spp. (Trichosporonales, Basidiomycota) reveal imbalanced evolution between nucleotide sequences and chromosome synteny.</title>
        <authorList>
            <person name="Kobayashi Y."/>
            <person name="Kayamori A."/>
            <person name="Aoki K."/>
            <person name="Shiwa Y."/>
            <person name="Matsutani M."/>
            <person name="Fujita N."/>
            <person name="Sugita T."/>
            <person name="Iwasaki W."/>
            <person name="Tanaka N."/>
            <person name="Takashima M."/>
        </authorList>
    </citation>
    <scope>NUCLEOTIDE SEQUENCE</scope>
    <source>
        <strain evidence="4">HIS016</strain>
    </source>
</reference>
<dbReference type="GO" id="GO:0061499">
    <property type="term" value="C:outer plaque of mitotic spindle pole body"/>
    <property type="evidence" value="ECO:0007669"/>
    <property type="project" value="TreeGrafter"/>
</dbReference>
<evidence type="ECO:0000256" key="3">
    <source>
        <dbReference type="SAM" id="MobiDB-lite"/>
    </source>
</evidence>
<feature type="compositionally biased region" description="Basic and acidic residues" evidence="3">
    <location>
        <begin position="313"/>
        <end position="328"/>
    </location>
</feature>
<comment type="caution">
    <text evidence="4">The sequence shown here is derived from an EMBL/GenBank/DDBJ whole genome shotgun (WGS) entry which is preliminary data.</text>
</comment>
<dbReference type="InterPro" id="IPR003591">
    <property type="entry name" value="Leu-rich_rpt_typical-subtyp"/>
</dbReference>
<evidence type="ECO:0008006" key="6">
    <source>
        <dbReference type="Google" id="ProtNLM"/>
    </source>
</evidence>
<proteinExistence type="predicted"/>
<name>A0AAD3YCW8_9TREE</name>
<protein>
    <recommendedName>
        <fullName evidence="6">L domain-like protein</fullName>
    </recommendedName>
</protein>
<feature type="region of interest" description="Disordered" evidence="3">
    <location>
        <begin position="817"/>
        <end position="1018"/>
    </location>
</feature>
<feature type="compositionally biased region" description="Polar residues" evidence="3">
    <location>
        <begin position="652"/>
        <end position="667"/>
    </location>
</feature>
<dbReference type="GO" id="GO:0035591">
    <property type="term" value="F:signaling adaptor activity"/>
    <property type="evidence" value="ECO:0007669"/>
    <property type="project" value="TreeGrafter"/>
</dbReference>
<dbReference type="PANTHER" id="PTHR47566">
    <property type="match status" value="1"/>
</dbReference>
<dbReference type="Pfam" id="PF13855">
    <property type="entry name" value="LRR_8"/>
    <property type="match status" value="1"/>
</dbReference>
<evidence type="ECO:0000256" key="1">
    <source>
        <dbReference type="ARBA" id="ARBA00022614"/>
    </source>
</evidence>